<organism evidence="7 8">
    <name type="scientific">Candidula unifasciata</name>
    <dbReference type="NCBI Taxonomy" id="100452"/>
    <lineage>
        <taxon>Eukaryota</taxon>
        <taxon>Metazoa</taxon>
        <taxon>Spiralia</taxon>
        <taxon>Lophotrochozoa</taxon>
        <taxon>Mollusca</taxon>
        <taxon>Gastropoda</taxon>
        <taxon>Heterobranchia</taxon>
        <taxon>Euthyneura</taxon>
        <taxon>Panpulmonata</taxon>
        <taxon>Eupulmonata</taxon>
        <taxon>Stylommatophora</taxon>
        <taxon>Helicina</taxon>
        <taxon>Helicoidea</taxon>
        <taxon>Geomitridae</taxon>
        <taxon>Candidula</taxon>
    </lineage>
</organism>
<accession>A0A8S3YV59</accession>
<comment type="similarity">
    <text evidence="1 5">Belongs to the GDA1/CD39 NTPase family.</text>
</comment>
<feature type="non-terminal residue" evidence="7">
    <location>
        <position position="1"/>
    </location>
</feature>
<dbReference type="Gene3D" id="3.30.420.150">
    <property type="entry name" value="Exopolyphosphatase. Domain 2"/>
    <property type="match status" value="1"/>
</dbReference>
<evidence type="ECO:0000256" key="5">
    <source>
        <dbReference type="RuleBase" id="RU003833"/>
    </source>
</evidence>
<keyword evidence="6" id="KW-0472">Membrane</keyword>
<evidence type="ECO:0008006" key="9">
    <source>
        <dbReference type="Google" id="ProtNLM"/>
    </source>
</evidence>
<dbReference type="PROSITE" id="PS01238">
    <property type="entry name" value="GDA1_CD39_NTPASE"/>
    <property type="match status" value="1"/>
</dbReference>
<keyword evidence="6" id="KW-0812">Transmembrane</keyword>
<protein>
    <recommendedName>
        <fullName evidence="9">Ectonucleoside triphosphate diphosphohydrolase 5</fullName>
    </recommendedName>
</protein>
<evidence type="ECO:0000256" key="2">
    <source>
        <dbReference type="ARBA" id="ARBA00022801"/>
    </source>
</evidence>
<dbReference type="PANTHER" id="PTHR11782">
    <property type="entry name" value="ADENOSINE/GUANOSINE DIPHOSPHATASE"/>
    <property type="match status" value="1"/>
</dbReference>
<feature type="binding site" evidence="4">
    <location>
        <begin position="211"/>
        <end position="215"/>
    </location>
    <ligand>
        <name>ATP</name>
        <dbReference type="ChEBI" id="CHEBI:30616"/>
    </ligand>
</feature>
<dbReference type="Proteomes" id="UP000678393">
    <property type="component" value="Unassembled WGS sequence"/>
</dbReference>
<feature type="transmembrane region" description="Helical" evidence="6">
    <location>
        <begin position="24"/>
        <end position="46"/>
    </location>
</feature>
<keyword evidence="6" id="KW-1133">Transmembrane helix</keyword>
<evidence type="ECO:0000256" key="6">
    <source>
        <dbReference type="SAM" id="Phobius"/>
    </source>
</evidence>
<sequence>MTESLADNSFPATFDVESTINVKAILFAFTTVFVAVILLGGVNTILSEMPAQDTYSVVIDAGSTGSRVSVFHFRTKNTAISKVVLEEEVFQSVEPGISCYANNPIKAVETLHPLLHRAIERVPRQYQPSTLITFKATAGLRLLPRKASEKIINVVRELLQSTPFYLPDPSKVEIMSGENEGLFAWITVNFLLHLLWKSHDESTVTIFDLGGGSVQAAFEILEMSGLPDFLARDVIKMLLLKSKFNIFTK</sequence>
<gene>
    <name evidence="7" type="ORF">CUNI_LOCUS6615</name>
</gene>
<dbReference type="PANTHER" id="PTHR11782:SF127">
    <property type="entry name" value="NTPASE, ISOFORM F"/>
    <property type="match status" value="1"/>
</dbReference>
<keyword evidence="4" id="KW-0067">ATP-binding</keyword>
<dbReference type="EMBL" id="CAJHNH020001017">
    <property type="protein sequence ID" value="CAG5121057.1"/>
    <property type="molecule type" value="Genomic_DNA"/>
</dbReference>
<feature type="active site" description="Proton acceptor" evidence="3">
    <location>
        <position position="180"/>
    </location>
</feature>
<keyword evidence="4" id="KW-0547">Nucleotide-binding</keyword>
<dbReference type="GO" id="GO:0005524">
    <property type="term" value="F:ATP binding"/>
    <property type="evidence" value="ECO:0007669"/>
    <property type="project" value="UniProtKB-KW"/>
</dbReference>
<evidence type="ECO:0000313" key="8">
    <source>
        <dbReference type="Proteomes" id="UP000678393"/>
    </source>
</evidence>
<evidence type="ECO:0000256" key="3">
    <source>
        <dbReference type="PIRSR" id="PIRSR600407-1"/>
    </source>
</evidence>
<name>A0A8S3YV59_9EUPU</name>
<keyword evidence="8" id="KW-1185">Reference proteome</keyword>
<proteinExistence type="inferred from homology"/>
<evidence type="ECO:0000256" key="4">
    <source>
        <dbReference type="PIRSR" id="PIRSR600407-2"/>
    </source>
</evidence>
<dbReference type="InterPro" id="IPR000407">
    <property type="entry name" value="GDA1_CD39_NTPase"/>
</dbReference>
<dbReference type="AlphaFoldDB" id="A0A8S3YV59"/>
<evidence type="ECO:0000313" key="7">
    <source>
        <dbReference type="EMBL" id="CAG5121057.1"/>
    </source>
</evidence>
<dbReference type="Gene3D" id="3.30.420.40">
    <property type="match status" value="1"/>
</dbReference>
<dbReference type="Pfam" id="PF01150">
    <property type="entry name" value="GDA1_CD39"/>
    <property type="match status" value="1"/>
</dbReference>
<reference evidence="7" key="1">
    <citation type="submission" date="2021-04" db="EMBL/GenBank/DDBJ databases">
        <authorList>
            <consortium name="Molecular Ecology Group"/>
        </authorList>
    </citation>
    <scope>NUCLEOTIDE SEQUENCE</scope>
</reference>
<comment type="caution">
    <text evidence="7">The sequence shown here is derived from an EMBL/GenBank/DDBJ whole genome shotgun (WGS) entry which is preliminary data.</text>
</comment>
<dbReference type="GO" id="GO:0016787">
    <property type="term" value="F:hydrolase activity"/>
    <property type="evidence" value="ECO:0007669"/>
    <property type="project" value="UniProtKB-KW"/>
</dbReference>
<keyword evidence="2 5" id="KW-0378">Hydrolase</keyword>
<dbReference type="OrthoDB" id="6372431at2759"/>
<evidence type="ECO:0000256" key="1">
    <source>
        <dbReference type="ARBA" id="ARBA00009283"/>
    </source>
</evidence>